<protein>
    <submittedName>
        <fullName evidence="1">Uncharacterized protein</fullName>
    </submittedName>
</protein>
<evidence type="ECO:0000313" key="1">
    <source>
        <dbReference type="EMBL" id="SHM02938.1"/>
    </source>
</evidence>
<name>A0A1M7FGM4_9RHOB</name>
<dbReference type="EMBL" id="FRCK01000003">
    <property type="protein sequence ID" value="SHM02938.1"/>
    <property type="molecule type" value="Genomic_DNA"/>
</dbReference>
<accession>A0A1M7FGM4</accession>
<dbReference type="AlphaFoldDB" id="A0A1M7FGM4"/>
<keyword evidence="2" id="KW-1185">Reference proteome</keyword>
<proteinExistence type="predicted"/>
<gene>
    <name evidence="1" type="ORF">SAMN05444389_10335</name>
</gene>
<sequence>MTDPALHPTYRAMQVIAPGVLELVEREPPAPGEGEVLIGPATADA</sequence>
<reference evidence="2" key="1">
    <citation type="submission" date="2016-11" db="EMBL/GenBank/DDBJ databases">
        <authorList>
            <person name="Varghese N."/>
            <person name="Submissions S."/>
        </authorList>
    </citation>
    <scope>NUCLEOTIDE SEQUENCE [LARGE SCALE GENOMIC DNA]</scope>
    <source>
        <strain evidence="2">DSM 6637</strain>
    </source>
</reference>
<organism evidence="1 2">
    <name type="scientific">Paracoccus solventivorans</name>
    <dbReference type="NCBI Taxonomy" id="53463"/>
    <lineage>
        <taxon>Bacteria</taxon>
        <taxon>Pseudomonadati</taxon>
        <taxon>Pseudomonadota</taxon>
        <taxon>Alphaproteobacteria</taxon>
        <taxon>Rhodobacterales</taxon>
        <taxon>Paracoccaceae</taxon>
        <taxon>Paracoccus</taxon>
    </lineage>
</organism>
<dbReference type="Proteomes" id="UP000184444">
    <property type="component" value="Unassembled WGS sequence"/>
</dbReference>
<evidence type="ECO:0000313" key="2">
    <source>
        <dbReference type="Proteomes" id="UP000184444"/>
    </source>
</evidence>
<dbReference type="RefSeq" id="WP_200796430.1">
    <property type="nucleotide sequence ID" value="NZ_FRCK01000003.1"/>
</dbReference>
<dbReference type="STRING" id="53463.SAMN05444389_10335"/>